<gene>
    <name evidence="1" type="ORF">WH52_01270</name>
</gene>
<dbReference type="Proteomes" id="UP000194221">
    <property type="component" value="Unassembled WGS sequence"/>
</dbReference>
<dbReference type="AlphaFoldDB" id="A0A1Y2PFQ0"/>
<organism evidence="1 2">
    <name type="scientific">Tenacibaculum holothuriorum</name>
    <dbReference type="NCBI Taxonomy" id="1635173"/>
    <lineage>
        <taxon>Bacteria</taxon>
        <taxon>Pseudomonadati</taxon>
        <taxon>Bacteroidota</taxon>
        <taxon>Flavobacteriia</taxon>
        <taxon>Flavobacteriales</taxon>
        <taxon>Flavobacteriaceae</taxon>
        <taxon>Tenacibaculum</taxon>
    </lineage>
</organism>
<reference evidence="1 2" key="1">
    <citation type="submission" date="2015-03" db="EMBL/GenBank/DDBJ databases">
        <title>Genome sequence of Tenacibaculum sp. S2-2, isolated from intestinal microbiota of sea cucumber, Apostichopus japonicas.</title>
        <authorList>
            <person name="Shao Z."/>
            <person name="Wang L."/>
            <person name="Li X."/>
        </authorList>
    </citation>
    <scope>NUCLEOTIDE SEQUENCE [LARGE SCALE GENOMIC DNA]</scope>
    <source>
        <strain evidence="1 2">S2-2</strain>
    </source>
</reference>
<sequence length="149" mass="16971">MRRAVQIKASFLLAIFSLILVHQSIPHYHHEHQSDVEIAHHHHSDTTHEHHHNHSDEQDKAVVTKSILNALLEFHSHGNTLVQDHLPSYTILKKLKSFDVELASIAILDDCFGYVDVQQKNKLPLYTPPDIVYKTYLAGLELRGPPVLG</sequence>
<name>A0A1Y2PFQ0_9FLAO</name>
<accession>A0A1Y2PFQ0</accession>
<dbReference type="OrthoDB" id="1448678at2"/>
<keyword evidence="2" id="KW-1185">Reference proteome</keyword>
<proteinExistence type="predicted"/>
<protein>
    <submittedName>
        <fullName evidence="1">Uncharacterized protein</fullName>
    </submittedName>
</protein>
<dbReference type="RefSeq" id="WP_086029107.1">
    <property type="nucleotide sequence ID" value="NZ_LAPZ01000001.1"/>
</dbReference>
<dbReference type="STRING" id="1635173.WH52_01270"/>
<evidence type="ECO:0000313" key="2">
    <source>
        <dbReference type="Proteomes" id="UP000194221"/>
    </source>
</evidence>
<dbReference type="EMBL" id="LAPZ01000001">
    <property type="protein sequence ID" value="OSY89302.1"/>
    <property type="molecule type" value="Genomic_DNA"/>
</dbReference>
<evidence type="ECO:0000313" key="1">
    <source>
        <dbReference type="EMBL" id="OSY89302.1"/>
    </source>
</evidence>
<dbReference type="InParanoid" id="A0A1Y2PFQ0"/>
<comment type="caution">
    <text evidence="1">The sequence shown here is derived from an EMBL/GenBank/DDBJ whole genome shotgun (WGS) entry which is preliminary data.</text>
</comment>